<feature type="transmembrane region" description="Helical" evidence="2">
    <location>
        <begin position="52"/>
        <end position="73"/>
    </location>
</feature>
<evidence type="ECO:0000256" key="2">
    <source>
        <dbReference type="SAM" id="Phobius"/>
    </source>
</evidence>
<organism evidence="3 4">
    <name type="scientific">Nonomuraea roseoviolacea subsp. carminata</name>
    <dbReference type="NCBI Taxonomy" id="160689"/>
    <lineage>
        <taxon>Bacteria</taxon>
        <taxon>Bacillati</taxon>
        <taxon>Actinomycetota</taxon>
        <taxon>Actinomycetes</taxon>
        <taxon>Streptosporangiales</taxon>
        <taxon>Streptosporangiaceae</taxon>
        <taxon>Nonomuraea</taxon>
    </lineage>
</organism>
<name>A0ABT1K5Y3_9ACTN</name>
<keyword evidence="2" id="KW-0472">Membrane</keyword>
<gene>
    <name evidence="3" type="ORF">HD595_005134</name>
</gene>
<accession>A0ABT1K5Y3</accession>
<dbReference type="Proteomes" id="UP001320766">
    <property type="component" value="Unassembled WGS sequence"/>
</dbReference>
<proteinExistence type="predicted"/>
<dbReference type="EMBL" id="JAMZEC010000001">
    <property type="protein sequence ID" value="MCP2349012.1"/>
    <property type="molecule type" value="Genomic_DNA"/>
</dbReference>
<keyword evidence="2" id="KW-1133">Transmembrane helix</keyword>
<protein>
    <submittedName>
        <fullName evidence="3">Uncharacterized protein</fullName>
    </submittedName>
</protein>
<comment type="caution">
    <text evidence="3">The sequence shown here is derived from an EMBL/GenBank/DDBJ whole genome shotgun (WGS) entry which is preliminary data.</text>
</comment>
<keyword evidence="2" id="KW-0812">Transmembrane</keyword>
<keyword evidence="4" id="KW-1185">Reference proteome</keyword>
<feature type="region of interest" description="Disordered" evidence="1">
    <location>
        <begin position="112"/>
        <end position="133"/>
    </location>
</feature>
<reference evidence="3 4" key="1">
    <citation type="submission" date="2022-06" db="EMBL/GenBank/DDBJ databases">
        <title>Sequencing the genomes of 1000 actinobacteria strains.</title>
        <authorList>
            <person name="Klenk H.-P."/>
        </authorList>
    </citation>
    <scope>NUCLEOTIDE SEQUENCE [LARGE SCALE GENOMIC DNA]</scope>
    <source>
        <strain evidence="3 4">DSM 44170</strain>
    </source>
</reference>
<evidence type="ECO:0000256" key="1">
    <source>
        <dbReference type="SAM" id="MobiDB-lite"/>
    </source>
</evidence>
<evidence type="ECO:0000313" key="3">
    <source>
        <dbReference type="EMBL" id="MCP2349012.1"/>
    </source>
</evidence>
<feature type="transmembrane region" description="Helical" evidence="2">
    <location>
        <begin position="12"/>
        <end position="31"/>
    </location>
</feature>
<sequence length="133" mass="13956">MGRLFGLANQIVLAALAAGLMLLIGYGYLMWSQRRPTRGFGRPYRRGAWKGVPLGALVPPAALTVAAGLFVPLPGSRRPRSCCWTSCSACAPGSPAADFSLTSQPLTLTIVGDTKGGPADGGERRHPGRRVLP</sequence>
<evidence type="ECO:0000313" key="4">
    <source>
        <dbReference type="Proteomes" id="UP001320766"/>
    </source>
</evidence>